<dbReference type="SUPFAM" id="SSF53300">
    <property type="entry name" value="vWA-like"/>
    <property type="match status" value="1"/>
</dbReference>
<organism evidence="2">
    <name type="scientific">marine metagenome</name>
    <dbReference type="NCBI Taxonomy" id="408172"/>
    <lineage>
        <taxon>unclassified sequences</taxon>
        <taxon>metagenomes</taxon>
        <taxon>ecological metagenomes</taxon>
    </lineage>
</organism>
<proteinExistence type="predicted"/>
<dbReference type="PANTHER" id="PTHR33608">
    <property type="entry name" value="BLL2464 PROTEIN"/>
    <property type="match status" value="1"/>
</dbReference>
<dbReference type="CDD" id="cd00198">
    <property type="entry name" value="vWFA"/>
    <property type="match status" value="1"/>
</dbReference>
<dbReference type="InterPro" id="IPR036465">
    <property type="entry name" value="vWFA_dom_sf"/>
</dbReference>
<reference evidence="2" key="1">
    <citation type="submission" date="2018-05" db="EMBL/GenBank/DDBJ databases">
        <authorList>
            <person name="Lanie J.A."/>
            <person name="Ng W.-L."/>
            <person name="Kazmierczak K.M."/>
            <person name="Andrzejewski T.M."/>
            <person name="Davidsen T.M."/>
            <person name="Wayne K.J."/>
            <person name="Tettelin H."/>
            <person name="Glass J.I."/>
            <person name="Rusch D."/>
            <person name="Podicherti R."/>
            <person name="Tsui H.-C.T."/>
            <person name="Winkler M.E."/>
        </authorList>
    </citation>
    <scope>NUCLEOTIDE SEQUENCE</scope>
</reference>
<protein>
    <recommendedName>
        <fullName evidence="1">DUF58 domain-containing protein</fullName>
    </recommendedName>
</protein>
<name>A0A382TEL7_9ZZZZ</name>
<feature type="non-terminal residue" evidence="2">
    <location>
        <position position="228"/>
    </location>
</feature>
<dbReference type="Pfam" id="PF01882">
    <property type="entry name" value="DUF58"/>
    <property type="match status" value="1"/>
</dbReference>
<evidence type="ECO:0000313" key="2">
    <source>
        <dbReference type="EMBL" id="SVD20559.1"/>
    </source>
</evidence>
<evidence type="ECO:0000259" key="1">
    <source>
        <dbReference type="Pfam" id="PF01882"/>
    </source>
</evidence>
<accession>A0A382TEL7</accession>
<sequence length="228" mass="26436">MNTKDIIKKIRRIEISTNRLVTNIFAGEYESAFKGRGMEFDEVREYQHGDEVRTIDWNVTAKMGHPFVKKFVEERELIMILLVDVSGSTEFGTYQQKKSDIIAEISALLAFAAIRNNDKVGLICFTDQVELFIPPRKGKKHVLRLIRDILYCEPKRVTTDLGEALSFLERIQKRKSVVFLISDFRDNNYEKPLKRINPRHDLVAISVADRRETEFPDVGLIELEDTET</sequence>
<dbReference type="AlphaFoldDB" id="A0A382TEL7"/>
<dbReference type="Gene3D" id="3.40.50.410">
    <property type="entry name" value="von Willebrand factor, type A domain"/>
    <property type="match status" value="1"/>
</dbReference>
<dbReference type="EMBL" id="UINC01136039">
    <property type="protein sequence ID" value="SVD20559.1"/>
    <property type="molecule type" value="Genomic_DNA"/>
</dbReference>
<gene>
    <name evidence="2" type="ORF">METZ01_LOCUS373413</name>
</gene>
<feature type="domain" description="DUF58" evidence="1">
    <location>
        <begin position="42"/>
        <end position="228"/>
    </location>
</feature>
<dbReference type="PANTHER" id="PTHR33608:SF6">
    <property type="entry name" value="BLL2464 PROTEIN"/>
    <property type="match status" value="1"/>
</dbReference>
<dbReference type="InterPro" id="IPR002881">
    <property type="entry name" value="DUF58"/>
</dbReference>